<dbReference type="InterPro" id="IPR001492">
    <property type="entry name" value="Flagellin"/>
</dbReference>
<comment type="subcellular location">
    <subcellularLocation>
        <location evidence="1">Bacterial flagellum</location>
    </subcellularLocation>
    <subcellularLocation>
        <location evidence="2">Secreted</location>
    </subcellularLocation>
</comment>
<keyword evidence="6" id="KW-0175">Coiled coil</keyword>
<sequence length="412" mass="42232">MSGRISTAGFYAQGVNSITSQQGKLAKLQEQLATGSKLNTGADDPVGAGQAIGLDRALAELERFDKNAATLERRLGMQENALTDAGAQLTRARDLMIQGNNSTLSDADRKSIASELTQIRESLLAIANGQDGAGRYLFGGTEDATAPFTSGAGGVTYNGDQTQRRIDIAPALAVADAAPGSEVFMRVRTGDGTMDVSVGAGNTGTGIVSDFAVTDSAAWTGDPLRVVFTTPDAEGNATRYEIQAQAADGTWATVPDSEGDYVAGRAISHGGMQVTLTGAPAVGDSVEAGTAGTRDIFATLDNAIAALATEATTPAQKAARSNAIGAALRDVAGAQDHLIDVRGTGGAALSAIDQSADTREAQGITIKTTLSGLRDLDYAQAVSDLAIQQASLEAAQAAFLQTQSMNLFQKLG</sequence>
<dbReference type="PANTHER" id="PTHR42792">
    <property type="entry name" value="FLAGELLIN"/>
    <property type="match status" value="1"/>
</dbReference>
<dbReference type="GO" id="GO:0071973">
    <property type="term" value="P:bacterial-type flagellum-dependent cell motility"/>
    <property type="evidence" value="ECO:0007669"/>
    <property type="project" value="InterPro"/>
</dbReference>
<comment type="similarity">
    <text evidence="3">Belongs to the bacterial flagellin family.</text>
</comment>
<keyword evidence="8" id="KW-0966">Cell projection</keyword>
<dbReference type="GO" id="GO:0009424">
    <property type="term" value="C:bacterial-type flagellum hook"/>
    <property type="evidence" value="ECO:0007669"/>
    <property type="project" value="InterPro"/>
</dbReference>
<reference evidence="8" key="2">
    <citation type="submission" date="2021-04" db="EMBL/GenBank/DDBJ databases">
        <authorList>
            <person name="Karlyshev A.V."/>
        </authorList>
    </citation>
    <scope>NUCLEOTIDE SEQUENCE</scope>
    <source>
        <strain evidence="8">LMG 29479</strain>
    </source>
</reference>
<dbReference type="Proteomes" id="UP000675747">
    <property type="component" value="Unassembled WGS sequence"/>
</dbReference>
<evidence type="ECO:0000256" key="3">
    <source>
        <dbReference type="ARBA" id="ARBA00005709"/>
    </source>
</evidence>
<accession>A0A8J8AXS3</accession>
<dbReference type="PANTHER" id="PTHR42792:SF1">
    <property type="entry name" value="FLAGELLAR HOOK-ASSOCIATED PROTEIN 3"/>
    <property type="match status" value="1"/>
</dbReference>
<keyword evidence="4" id="KW-0964">Secreted</keyword>
<evidence type="ECO:0000256" key="6">
    <source>
        <dbReference type="SAM" id="Coils"/>
    </source>
</evidence>
<dbReference type="NCBIfam" id="TIGR02550">
    <property type="entry name" value="flagell_flgL"/>
    <property type="match status" value="1"/>
</dbReference>
<evidence type="ECO:0000256" key="4">
    <source>
        <dbReference type="ARBA" id="ARBA00022525"/>
    </source>
</evidence>
<reference evidence="9 10" key="1">
    <citation type="journal article" date="2021" name="Microbiol. Resour. Announc.">
        <title>Draft Genome Sequence of Coralloluteibacterium stylophorae LMG 29479T.</title>
        <authorList>
            <person name="Karlyshev A.V."/>
            <person name="Kudryashova E.B."/>
            <person name="Ariskina E.V."/>
            <person name="Conroy A.P."/>
            <person name="Abidueva E.Y."/>
        </authorList>
    </citation>
    <scope>NUCLEOTIDE SEQUENCE [LARGE SCALE GENOMIC DNA]</scope>
    <source>
        <strain evidence="9 10">LMG 29479</strain>
    </source>
</reference>
<dbReference type="GO" id="GO:0005198">
    <property type="term" value="F:structural molecule activity"/>
    <property type="evidence" value="ECO:0007669"/>
    <property type="project" value="InterPro"/>
</dbReference>
<organism evidence="8">
    <name type="scientific">Coralloluteibacterium stylophorae</name>
    <dbReference type="NCBI Taxonomy" id="1776034"/>
    <lineage>
        <taxon>Bacteria</taxon>
        <taxon>Pseudomonadati</taxon>
        <taxon>Pseudomonadota</taxon>
        <taxon>Gammaproteobacteria</taxon>
        <taxon>Lysobacterales</taxon>
        <taxon>Lysobacteraceae</taxon>
        <taxon>Coralloluteibacterium</taxon>
    </lineage>
</organism>
<feature type="coiled-coil region" evidence="6">
    <location>
        <begin position="54"/>
        <end position="81"/>
    </location>
</feature>
<dbReference type="Gene3D" id="1.20.1330.10">
    <property type="entry name" value="f41 fragment of flagellin, N-terminal domain"/>
    <property type="match status" value="2"/>
</dbReference>
<name>A0A8J8AXS3_9GAMM</name>
<dbReference type="SUPFAM" id="SSF64518">
    <property type="entry name" value="Phase 1 flagellin"/>
    <property type="match status" value="1"/>
</dbReference>
<dbReference type="EMBL" id="JAGQFT020000005">
    <property type="protein sequence ID" value="MBS7457204.1"/>
    <property type="molecule type" value="Genomic_DNA"/>
</dbReference>
<dbReference type="InterPro" id="IPR013384">
    <property type="entry name" value="Flagell_FlgL"/>
</dbReference>
<keyword evidence="8" id="KW-0282">Flagellum</keyword>
<gene>
    <name evidence="8" type="primary">flgL</name>
    <name evidence="9" type="ORF">KB893_008650</name>
    <name evidence="8" type="ORF">KB893_10495</name>
</gene>
<evidence type="ECO:0000313" key="10">
    <source>
        <dbReference type="Proteomes" id="UP000675747"/>
    </source>
</evidence>
<dbReference type="EMBL" id="JAGQFT010000085">
    <property type="protein sequence ID" value="MBR0562941.1"/>
    <property type="molecule type" value="Genomic_DNA"/>
</dbReference>
<dbReference type="InterPro" id="IPR001029">
    <property type="entry name" value="Flagellin_N"/>
</dbReference>
<evidence type="ECO:0000313" key="9">
    <source>
        <dbReference type="EMBL" id="MBS7457204.1"/>
    </source>
</evidence>
<dbReference type="AlphaFoldDB" id="A0A8J8AXS3"/>
<comment type="caution">
    <text evidence="8">The sequence shown here is derived from an EMBL/GenBank/DDBJ whole genome shotgun (WGS) entry which is preliminary data.</text>
</comment>
<evidence type="ECO:0000256" key="5">
    <source>
        <dbReference type="ARBA" id="ARBA00023143"/>
    </source>
</evidence>
<dbReference type="Pfam" id="PF00669">
    <property type="entry name" value="Flagellin_N"/>
    <property type="match status" value="1"/>
</dbReference>
<keyword evidence="10" id="KW-1185">Reference proteome</keyword>
<dbReference type="GO" id="GO:0005576">
    <property type="term" value="C:extracellular region"/>
    <property type="evidence" value="ECO:0007669"/>
    <property type="project" value="UniProtKB-SubCell"/>
</dbReference>
<keyword evidence="8" id="KW-0969">Cilium</keyword>
<keyword evidence="5" id="KW-0975">Bacterial flagellum</keyword>
<evidence type="ECO:0000256" key="1">
    <source>
        <dbReference type="ARBA" id="ARBA00004365"/>
    </source>
</evidence>
<proteinExistence type="inferred from homology"/>
<feature type="domain" description="Flagellin N-terminal" evidence="7">
    <location>
        <begin position="5"/>
        <end position="141"/>
    </location>
</feature>
<evidence type="ECO:0000256" key="2">
    <source>
        <dbReference type="ARBA" id="ARBA00004613"/>
    </source>
</evidence>
<evidence type="ECO:0000259" key="7">
    <source>
        <dbReference type="Pfam" id="PF00669"/>
    </source>
</evidence>
<protein>
    <submittedName>
        <fullName evidence="8">Flagellar hook-associated protein FlgL</fullName>
    </submittedName>
</protein>
<evidence type="ECO:0000313" key="8">
    <source>
        <dbReference type="EMBL" id="MBR0562941.1"/>
    </source>
</evidence>